<evidence type="ECO:0008006" key="3">
    <source>
        <dbReference type="Google" id="ProtNLM"/>
    </source>
</evidence>
<accession>A0A6F8Y8K6</accession>
<dbReference type="EMBL" id="AP022870">
    <property type="protein sequence ID" value="BCB82397.1"/>
    <property type="molecule type" value="Genomic_DNA"/>
</dbReference>
<gene>
    <name evidence="1" type="ORF">Pflav_088070</name>
</gene>
<sequence>MERMPHLGLVGRIWQLADNVTPYDASYVALAEILSATLLTSDAKLARAPGPQCHIEVIG</sequence>
<protein>
    <recommendedName>
        <fullName evidence="3">PIN domain-containing protein</fullName>
    </recommendedName>
</protein>
<proteinExistence type="predicted"/>
<dbReference type="KEGG" id="pfla:Pflav_088070"/>
<dbReference type="AlphaFoldDB" id="A0A6F8Y8K6"/>
<reference evidence="1 2" key="2">
    <citation type="submission" date="2020-03" db="EMBL/GenBank/DDBJ databases">
        <authorList>
            <person name="Ichikawa N."/>
            <person name="Kimura A."/>
            <person name="Kitahashi Y."/>
            <person name="Uohara A."/>
        </authorList>
    </citation>
    <scope>NUCLEOTIDE SEQUENCE [LARGE SCALE GENOMIC DNA]</scope>
    <source>
        <strain evidence="1 2">NBRC 107702</strain>
    </source>
</reference>
<dbReference type="RefSeq" id="WP_197938875.1">
    <property type="nucleotide sequence ID" value="NZ_AP022870.1"/>
</dbReference>
<evidence type="ECO:0000313" key="1">
    <source>
        <dbReference type="EMBL" id="BCB82397.1"/>
    </source>
</evidence>
<dbReference type="InterPro" id="IPR044153">
    <property type="entry name" value="PIN_Pae0151-like"/>
</dbReference>
<dbReference type="CDD" id="cd09873">
    <property type="entry name" value="PIN_Pae0151-like"/>
    <property type="match status" value="1"/>
</dbReference>
<evidence type="ECO:0000313" key="2">
    <source>
        <dbReference type="Proteomes" id="UP000502508"/>
    </source>
</evidence>
<dbReference type="Proteomes" id="UP000502508">
    <property type="component" value="Chromosome"/>
</dbReference>
<dbReference type="InterPro" id="IPR029060">
    <property type="entry name" value="PIN-like_dom_sf"/>
</dbReference>
<dbReference type="SUPFAM" id="SSF88723">
    <property type="entry name" value="PIN domain-like"/>
    <property type="match status" value="1"/>
</dbReference>
<organism evidence="1 2">
    <name type="scientific">Phytohabitans flavus</name>
    <dbReference type="NCBI Taxonomy" id="1076124"/>
    <lineage>
        <taxon>Bacteria</taxon>
        <taxon>Bacillati</taxon>
        <taxon>Actinomycetota</taxon>
        <taxon>Actinomycetes</taxon>
        <taxon>Micromonosporales</taxon>
        <taxon>Micromonosporaceae</taxon>
    </lineage>
</organism>
<keyword evidence="2" id="KW-1185">Reference proteome</keyword>
<dbReference type="Gene3D" id="3.40.50.1010">
    <property type="entry name" value="5'-nuclease"/>
    <property type="match status" value="1"/>
</dbReference>
<reference evidence="1 2" key="1">
    <citation type="submission" date="2020-03" db="EMBL/GenBank/DDBJ databases">
        <title>Whole genome shotgun sequence of Phytohabitans flavus NBRC 107702.</title>
        <authorList>
            <person name="Komaki H."/>
            <person name="Tamura T."/>
        </authorList>
    </citation>
    <scope>NUCLEOTIDE SEQUENCE [LARGE SCALE GENOMIC DNA]</scope>
    <source>
        <strain evidence="1 2">NBRC 107702</strain>
    </source>
</reference>
<name>A0A6F8Y8K6_9ACTN</name>